<evidence type="ECO:0000313" key="3">
    <source>
        <dbReference type="Proteomes" id="UP001257234"/>
    </source>
</evidence>
<evidence type="ECO:0000259" key="1">
    <source>
        <dbReference type="Pfam" id="PF03432"/>
    </source>
</evidence>
<sequence length="245" mass="28935">MIVKLESISYGKNALAYCERGGEVLFTNKCLGNSSQIYEQMKFQARFNDRCIKRFFHIKIRQAPEDKGKLSKQDWIDIGQNYAQKIGFQNNLYALYIHKQNTDREHCHLVSVRIGDNNLAVRDDHTHYKNMDFSREIEARYNLRKVDRRLEKFKAQEKFISTDAIVQDLKEEIFAAIKMSDSMEDLIFHLENRKIKTNIGRGISFTKNGIKKKGSHIDRKFSLKGIEKILRYKEQEKRFSRGISW</sequence>
<dbReference type="InterPro" id="IPR005094">
    <property type="entry name" value="Endonuclease_MobA/VirD2"/>
</dbReference>
<accession>A0ABU1EQP4</accession>
<organism evidence="2 3">
    <name type="scientific">Christiangramia sediminicola</name>
    <dbReference type="NCBI Taxonomy" id="3073267"/>
    <lineage>
        <taxon>Bacteria</taxon>
        <taxon>Pseudomonadati</taxon>
        <taxon>Bacteroidota</taxon>
        <taxon>Flavobacteriia</taxon>
        <taxon>Flavobacteriales</taxon>
        <taxon>Flavobacteriaceae</taxon>
        <taxon>Christiangramia</taxon>
    </lineage>
</organism>
<feature type="domain" description="MobA/VirD2-like nuclease" evidence="1">
    <location>
        <begin position="21"/>
        <end position="143"/>
    </location>
</feature>
<dbReference type="RefSeq" id="WP_309561359.1">
    <property type="nucleotide sequence ID" value="NZ_JAVJIU010000003.1"/>
</dbReference>
<dbReference type="EMBL" id="JAVJIU010000003">
    <property type="protein sequence ID" value="MDR5590483.1"/>
    <property type="molecule type" value="Genomic_DNA"/>
</dbReference>
<keyword evidence="3" id="KW-1185">Reference proteome</keyword>
<dbReference type="Proteomes" id="UP001257234">
    <property type="component" value="Unassembled WGS sequence"/>
</dbReference>
<protein>
    <submittedName>
        <fullName evidence="2">Relaxase/mobilization nuclease domain-containing protein</fullName>
    </submittedName>
</protein>
<dbReference type="Pfam" id="PF03432">
    <property type="entry name" value="Relaxase"/>
    <property type="match status" value="1"/>
</dbReference>
<name>A0ABU1EQP4_9FLAO</name>
<evidence type="ECO:0000313" key="2">
    <source>
        <dbReference type="EMBL" id="MDR5590483.1"/>
    </source>
</evidence>
<reference evidence="3" key="1">
    <citation type="submission" date="2023-07" db="EMBL/GenBank/DDBJ databases">
        <title>Christiangramia sp. SM2212., a novel bacterium of the family Flavobacteriaceae isolated from the sea sediment.</title>
        <authorList>
            <person name="Wang J."/>
            <person name="Zhang X."/>
        </authorList>
    </citation>
    <scope>NUCLEOTIDE SEQUENCE [LARGE SCALE GENOMIC DNA]</scope>
    <source>
        <strain evidence="3">SM2212</strain>
    </source>
</reference>
<proteinExistence type="predicted"/>
<comment type="caution">
    <text evidence="2">The sequence shown here is derived from an EMBL/GenBank/DDBJ whole genome shotgun (WGS) entry which is preliminary data.</text>
</comment>
<gene>
    <name evidence="2" type="ORF">RE431_07525</name>
</gene>